<accession>A0A518G031</accession>
<gene>
    <name evidence="3" type="ORF">Q31a_02050</name>
</gene>
<dbReference type="InterPro" id="IPR029058">
    <property type="entry name" value="AB_hydrolase_fold"/>
</dbReference>
<keyword evidence="3" id="KW-0378">Hydrolase</keyword>
<dbReference type="Gene3D" id="3.40.50.1820">
    <property type="entry name" value="alpha/beta hydrolase"/>
    <property type="match status" value="1"/>
</dbReference>
<dbReference type="KEGG" id="ahel:Q31a_02050"/>
<name>A0A518G031_9BACT</name>
<dbReference type="AlphaFoldDB" id="A0A518G031"/>
<dbReference type="Proteomes" id="UP000318017">
    <property type="component" value="Chromosome"/>
</dbReference>
<dbReference type="SUPFAM" id="SSF53474">
    <property type="entry name" value="alpha/beta-Hydrolases"/>
    <property type="match status" value="1"/>
</dbReference>
<dbReference type="RefSeq" id="WP_145072687.1">
    <property type="nucleotide sequence ID" value="NZ_CP036298.1"/>
</dbReference>
<sequence length="293" mass="31926" precursor="true">MVNWIVSACYTLSLGLASVAVAQEQVERQSAESTASSTPTLVEALLFQPAKFPQGNWTPRGLEFTDEELYSADGTKLHGWYCPCPNPRANILLLHGNAGHVASRAAWLKHLQAELRVSTFILDYRGYGKSEGVATVAGALADARAAQQRLCELANIPASEILIMGDSLGGAFAIHLAAETAPRGLILQSTFTSLREIAEIHFPQYSWVVPVDQLDSLEKLANYHGPLLQSHGTADRTIPISNGHRLFQAAQKQAPTVPRSWIAVRGAGHNNWMSPDYLAKLDEFVEQVHQAAH</sequence>
<feature type="signal peptide" evidence="1">
    <location>
        <begin position="1"/>
        <end position="22"/>
    </location>
</feature>
<dbReference type="Pfam" id="PF12146">
    <property type="entry name" value="Hydrolase_4"/>
    <property type="match status" value="1"/>
</dbReference>
<evidence type="ECO:0000313" key="4">
    <source>
        <dbReference type="Proteomes" id="UP000318017"/>
    </source>
</evidence>
<proteinExistence type="predicted"/>
<feature type="chain" id="PRO_5021723329" evidence="1">
    <location>
        <begin position="23"/>
        <end position="293"/>
    </location>
</feature>
<dbReference type="PANTHER" id="PTHR12277:SF81">
    <property type="entry name" value="PROTEIN ABHD13"/>
    <property type="match status" value="1"/>
</dbReference>
<dbReference type="EMBL" id="CP036298">
    <property type="protein sequence ID" value="QDV21926.1"/>
    <property type="molecule type" value="Genomic_DNA"/>
</dbReference>
<keyword evidence="1" id="KW-0732">Signal</keyword>
<dbReference type="PANTHER" id="PTHR12277">
    <property type="entry name" value="ALPHA/BETA HYDROLASE DOMAIN-CONTAINING PROTEIN"/>
    <property type="match status" value="1"/>
</dbReference>
<evidence type="ECO:0000259" key="2">
    <source>
        <dbReference type="Pfam" id="PF12146"/>
    </source>
</evidence>
<evidence type="ECO:0000313" key="3">
    <source>
        <dbReference type="EMBL" id="QDV21926.1"/>
    </source>
</evidence>
<feature type="domain" description="Serine aminopeptidase S33" evidence="2">
    <location>
        <begin position="86"/>
        <end position="196"/>
    </location>
</feature>
<reference evidence="3 4" key="1">
    <citation type="submission" date="2019-02" db="EMBL/GenBank/DDBJ databases">
        <title>Deep-cultivation of Planctomycetes and their phenomic and genomic characterization uncovers novel biology.</title>
        <authorList>
            <person name="Wiegand S."/>
            <person name="Jogler M."/>
            <person name="Boedeker C."/>
            <person name="Pinto D."/>
            <person name="Vollmers J."/>
            <person name="Rivas-Marin E."/>
            <person name="Kohn T."/>
            <person name="Peeters S.H."/>
            <person name="Heuer A."/>
            <person name="Rast P."/>
            <person name="Oberbeckmann S."/>
            <person name="Bunk B."/>
            <person name="Jeske O."/>
            <person name="Meyerdierks A."/>
            <person name="Storesund J.E."/>
            <person name="Kallscheuer N."/>
            <person name="Luecker S."/>
            <person name="Lage O.M."/>
            <person name="Pohl T."/>
            <person name="Merkel B.J."/>
            <person name="Hornburger P."/>
            <person name="Mueller R.-W."/>
            <person name="Bruemmer F."/>
            <person name="Labrenz M."/>
            <person name="Spormann A.M."/>
            <person name="Op den Camp H."/>
            <person name="Overmann J."/>
            <person name="Amann R."/>
            <person name="Jetten M.S.M."/>
            <person name="Mascher T."/>
            <person name="Medema M.H."/>
            <person name="Devos D.P."/>
            <person name="Kaster A.-K."/>
            <person name="Ovreas L."/>
            <person name="Rohde M."/>
            <person name="Galperin M.Y."/>
            <person name="Jogler C."/>
        </authorList>
    </citation>
    <scope>NUCLEOTIDE SEQUENCE [LARGE SCALE GENOMIC DNA]</scope>
    <source>
        <strain evidence="3 4">Q31a</strain>
    </source>
</reference>
<keyword evidence="4" id="KW-1185">Reference proteome</keyword>
<dbReference type="GO" id="GO:0016787">
    <property type="term" value="F:hydrolase activity"/>
    <property type="evidence" value="ECO:0007669"/>
    <property type="project" value="UniProtKB-KW"/>
</dbReference>
<dbReference type="InterPro" id="IPR022742">
    <property type="entry name" value="Hydrolase_4"/>
</dbReference>
<protein>
    <submittedName>
        <fullName evidence="3">Alpha/beta hydrolase family protein</fullName>
    </submittedName>
</protein>
<organism evidence="3 4">
    <name type="scientific">Aureliella helgolandensis</name>
    <dbReference type="NCBI Taxonomy" id="2527968"/>
    <lineage>
        <taxon>Bacteria</taxon>
        <taxon>Pseudomonadati</taxon>
        <taxon>Planctomycetota</taxon>
        <taxon>Planctomycetia</taxon>
        <taxon>Pirellulales</taxon>
        <taxon>Pirellulaceae</taxon>
        <taxon>Aureliella</taxon>
    </lineage>
</organism>
<evidence type="ECO:0000256" key="1">
    <source>
        <dbReference type="SAM" id="SignalP"/>
    </source>
</evidence>
<dbReference type="OrthoDB" id="9777090at2"/>